<evidence type="ECO:0000313" key="2">
    <source>
        <dbReference type="Proteomes" id="UP001153332"/>
    </source>
</evidence>
<protein>
    <submittedName>
        <fullName evidence="1">Uncharacterized protein</fullName>
    </submittedName>
</protein>
<name>A0ACC2JTG8_9PEZI</name>
<dbReference type="Proteomes" id="UP001153332">
    <property type="component" value="Unassembled WGS sequence"/>
</dbReference>
<keyword evidence="2" id="KW-1185">Reference proteome</keyword>
<reference evidence="1" key="1">
    <citation type="submission" date="2022-12" db="EMBL/GenBank/DDBJ databases">
        <title>Genome Sequence of Lasiodiplodia mahajangana.</title>
        <authorList>
            <person name="Buettner E."/>
        </authorList>
    </citation>
    <scope>NUCLEOTIDE SEQUENCE</scope>
    <source>
        <strain evidence="1">VT137</strain>
    </source>
</reference>
<sequence length="947" mass="105279">MAQPQGPQSALLNYFQSNATPSKVWKELKAKVRHSPNKLYRQIQFKLEQYYSEKSPPDHVALQELKYMLEDDYVTPKILFELLVEVVKDEEDSDGTTSVLMVKAICSIDPQVAFEEIVVEGKVGPLDAYTPFEVASEKGYTAFVQVMSDELANYNRANPQKPGAGGAKRESLLQESNDASQKRDNQRAIRADPKTAFNLAAGNLQLDVLKLLLGHEAFERENLADVKSLKAAISRISGAKSSSGLDAFKFIMGRTKLTEAQTMDIWTEAVTKRAEGVVQYLLAEESAKFATNKSAQLVIEKGNAAMWKLFSNSVGNQLRGILEQGHLLHTAVKYHQTDIVKAILDNFGKLVGVGRRLEGVAGAEYLEYPVEMLKEKPGAVDLKPDSSYMKIRNLLLQAMIRSSSSDLGIKEIKAILRRARVDDRLFCPHSDDDIGMCVDDFAVRVLKWRKLDLYLGSIEKKNHLREIHLYSSGNPSVHDQWCRELPKFPMLKRVYVYVVTNILSSERAELAKKDLQSRLGSLKTTHCTEHDPQLKLARPKLKISVVDFDWDMDIRGKVYRKLDEITNDVVGPNLSAFIDKYRGIMAARRGSPQKEIMTRIALIDSGVVIVGGKRNGHGGSGGRDSNDGNNSVGADRYGGQANSLVSRLDHGLLNQSKQPPNQYGEEADGPKEKQDRKTSRGWTDDLANRVDAGKSFVTTGDNEEQVWWHASEPHGTQMARLICSVDPVCRLFIAKVAETRKPGISADLVAEAIEWAIDQKVDIISLSLVTYTASKSLKSAIQRAEGDDIVILSSSVDEGFKEVKDTFHKSGVRHNVLTIAACDQWGNLLDRSQKSGYDYCFVGNDVEVGQVPFLKSPESISGSSVATAIAAGVVSLIIAFRRLANEGQPKMNGRWRTNITKERLGKMTGADNKYVVLEHICGNKKQLRDTDFMYEVKANFTGKESEE</sequence>
<organism evidence="1 2">
    <name type="scientific">Lasiodiplodia mahajangana</name>
    <dbReference type="NCBI Taxonomy" id="1108764"/>
    <lineage>
        <taxon>Eukaryota</taxon>
        <taxon>Fungi</taxon>
        <taxon>Dikarya</taxon>
        <taxon>Ascomycota</taxon>
        <taxon>Pezizomycotina</taxon>
        <taxon>Dothideomycetes</taxon>
        <taxon>Dothideomycetes incertae sedis</taxon>
        <taxon>Botryosphaeriales</taxon>
        <taxon>Botryosphaeriaceae</taxon>
        <taxon>Lasiodiplodia</taxon>
    </lineage>
</organism>
<dbReference type="EMBL" id="JAPUUL010000455">
    <property type="protein sequence ID" value="KAJ8130637.1"/>
    <property type="molecule type" value="Genomic_DNA"/>
</dbReference>
<proteinExistence type="predicted"/>
<gene>
    <name evidence="1" type="ORF">O1611_g2995</name>
</gene>
<accession>A0ACC2JTG8</accession>
<comment type="caution">
    <text evidence="1">The sequence shown here is derived from an EMBL/GenBank/DDBJ whole genome shotgun (WGS) entry which is preliminary data.</text>
</comment>
<evidence type="ECO:0000313" key="1">
    <source>
        <dbReference type="EMBL" id="KAJ8130637.1"/>
    </source>
</evidence>